<dbReference type="HOGENOM" id="CLU_3064847_0_0_10"/>
<dbReference type="AlphaFoldDB" id="E6MTI6"/>
<dbReference type="EMBL" id="AEQO01000213">
    <property type="protein sequence ID" value="EFV03055.1"/>
    <property type="molecule type" value="Genomic_DNA"/>
</dbReference>
<evidence type="ECO:0000313" key="1">
    <source>
        <dbReference type="EMBL" id="EFV03055.1"/>
    </source>
</evidence>
<organism evidence="1 2">
    <name type="scientific">Segatella salivae DSM 15606</name>
    <dbReference type="NCBI Taxonomy" id="888832"/>
    <lineage>
        <taxon>Bacteria</taxon>
        <taxon>Pseudomonadati</taxon>
        <taxon>Bacteroidota</taxon>
        <taxon>Bacteroidia</taxon>
        <taxon>Bacteroidales</taxon>
        <taxon>Prevotellaceae</taxon>
        <taxon>Segatella</taxon>
    </lineage>
</organism>
<keyword evidence="2" id="KW-1185">Reference proteome</keyword>
<dbReference type="STRING" id="888832.HMPREF9420_2804"/>
<proteinExistence type="predicted"/>
<dbReference type="Proteomes" id="UP000003874">
    <property type="component" value="Unassembled WGS sequence"/>
</dbReference>
<protein>
    <submittedName>
        <fullName evidence="1">Uncharacterized protein</fullName>
    </submittedName>
</protein>
<comment type="caution">
    <text evidence="1">The sequence shown here is derived from an EMBL/GenBank/DDBJ whole genome shotgun (WGS) entry which is preliminary data.</text>
</comment>
<reference evidence="1 2" key="1">
    <citation type="submission" date="2010-12" db="EMBL/GenBank/DDBJ databases">
        <authorList>
            <person name="Muzny D."/>
            <person name="Qin X."/>
            <person name="Deng J."/>
            <person name="Jiang H."/>
            <person name="Liu Y."/>
            <person name="Qu J."/>
            <person name="Song X.-Z."/>
            <person name="Zhang L."/>
            <person name="Thornton R."/>
            <person name="Coyle M."/>
            <person name="Francisco L."/>
            <person name="Jackson L."/>
            <person name="Javaid M."/>
            <person name="Korchina V."/>
            <person name="Kovar C."/>
            <person name="Mata R."/>
            <person name="Mathew T."/>
            <person name="Ngo R."/>
            <person name="Nguyen L."/>
            <person name="Nguyen N."/>
            <person name="Okwuonu G."/>
            <person name="Ongeri F."/>
            <person name="Pham C."/>
            <person name="Simmons D."/>
            <person name="Wilczek-Boney K."/>
            <person name="Hale W."/>
            <person name="Jakkamsetti A."/>
            <person name="Pham P."/>
            <person name="Ruth R."/>
            <person name="San Lucas F."/>
            <person name="Warren J."/>
            <person name="Zhang J."/>
            <person name="Zhao Z."/>
            <person name="Zhou C."/>
            <person name="Zhu D."/>
            <person name="Lee S."/>
            <person name="Bess C."/>
            <person name="Blankenburg K."/>
            <person name="Forbes L."/>
            <person name="Fu Q."/>
            <person name="Gubbala S."/>
            <person name="Hirani K."/>
            <person name="Jayaseelan J.C."/>
            <person name="Lara F."/>
            <person name="Munidasa M."/>
            <person name="Palculict T."/>
            <person name="Patil S."/>
            <person name="Pu L.-L."/>
            <person name="Saada N."/>
            <person name="Tang L."/>
            <person name="Weissenberger G."/>
            <person name="Zhu Y."/>
            <person name="Hemphill L."/>
            <person name="Shang Y."/>
            <person name="Youmans B."/>
            <person name="Ayvaz T."/>
            <person name="Ross M."/>
            <person name="Santibanez J."/>
            <person name="Aqrawi P."/>
            <person name="Gross S."/>
            <person name="Joshi V."/>
            <person name="Fowler G."/>
            <person name="Nazareth L."/>
            <person name="Reid J."/>
            <person name="Worley K."/>
            <person name="Petrosino J."/>
            <person name="Highlander S."/>
            <person name="Gibbs R."/>
        </authorList>
    </citation>
    <scope>NUCLEOTIDE SEQUENCE [LARGE SCALE GENOMIC DNA]</scope>
    <source>
        <strain evidence="1 2">DSM 15606</strain>
    </source>
</reference>
<gene>
    <name evidence="1" type="ORF">HMPREF9420_2804</name>
</gene>
<evidence type="ECO:0000313" key="2">
    <source>
        <dbReference type="Proteomes" id="UP000003874"/>
    </source>
</evidence>
<sequence length="53" mass="6227">MGQKVGQKQGVQEIGYFTFQINSVVNLFYISKKWGKKWGKTLYLINFEIKVIK</sequence>
<accession>E6MTI6</accession>
<name>E6MTI6_9BACT</name>